<dbReference type="PANTHER" id="PTHR19920">
    <property type="entry name" value="WD40 PROTEIN CIAO1"/>
    <property type="match status" value="1"/>
</dbReference>
<dbReference type="PRINTS" id="PR00320">
    <property type="entry name" value="GPROTEINBRPT"/>
</dbReference>
<dbReference type="SUPFAM" id="SSF50978">
    <property type="entry name" value="WD40 repeat-like"/>
    <property type="match status" value="1"/>
</dbReference>
<dbReference type="InterPro" id="IPR020472">
    <property type="entry name" value="WD40_PAC1"/>
</dbReference>
<dbReference type="PROSITE" id="PS50082">
    <property type="entry name" value="WD_REPEATS_2"/>
    <property type="match status" value="5"/>
</dbReference>
<feature type="region of interest" description="Disordered" evidence="5">
    <location>
        <begin position="130"/>
        <end position="158"/>
    </location>
</feature>
<dbReference type="InterPro" id="IPR036322">
    <property type="entry name" value="WD40_repeat_dom_sf"/>
</dbReference>
<keyword evidence="1 4" id="KW-0853">WD repeat</keyword>
<gene>
    <name evidence="6" type="ORF">QTG54_003608</name>
</gene>
<dbReference type="InterPro" id="IPR015943">
    <property type="entry name" value="WD40/YVTN_repeat-like_dom_sf"/>
</dbReference>
<organism evidence="6 7">
    <name type="scientific">Skeletonema marinoi</name>
    <dbReference type="NCBI Taxonomy" id="267567"/>
    <lineage>
        <taxon>Eukaryota</taxon>
        <taxon>Sar</taxon>
        <taxon>Stramenopiles</taxon>
        <taxon>Ochrophyta</taxon>
        <taxon>Bacillariophyta</taxon>
        <taxon>Coscinodiscophyceae</taxon>
        <taxon>Thalassiosirophycidae</taxon>
        <taxon>Thalassiosirales</taxon>
        <taxon>Skeletonemataceae</taxon>
        <taxon>Skeletonema</taxon>
        <taxon>Skeletonema marinoi-dohrnii complex</taxon>
    </lineage>
</organism>
<feature type="compositionally biased region" description="Low complexity" evidence="5">
    <location>
        <begin position="145"/>
        <end position="158"/>
    </location>
</feature>
<accession>A0AAD8YHL4</accession>
<evidence type="ECO:0000256" key="5">
    <source>
        <dbReference type="SAM" id="MobiDB-lite"/>
    </source>
</evidence>
<sequence length="456" mass="49460">MIEAISTLTTANLTRSPAWQASFSIDGKYLAVCFGNPDTHVKIWQCCKKQRKSSHHDADTKPSASNGTAEEEWKLLATIRDDDAGGHTRSIRSVSFAPTSISYDVVPILATASFDGKVLIWEYCHDDDDDDEDDMMMQEKHHDNSSTNSNNEQSTTSSSYFEPIAQLEGHDNEIKDLAWNTTGSLLASCGRDKTIWIWECFLPGTIGGADSSNNMNEDDGEAFECLAVLQGHDGDVKSIAFGPSHNQWGEGEEILVSASYDNTIKVWAEEAGDWYCAMTLGEDSVPQSMPSSSSGGGGGVVHTSTVWSVGFAPGGVRFFSGSDDGAMAIWKLYTATERKKLFPTDQVVSSTDGLWKCVGRLPDAHSSYAVFSIDCAPTRAGHGRIASAGGDNSINIYREESSVGDGTSDAPKFSLEDVAVDAHDGDVNCIKWHPRDGRCLVSCGDDGAVKLWRYIR</sequence>
<evidence type="ECO:0000256" key="1">
    <source>
        <dbReference type="ARBA" id="ARBA00022574"/>
    </source>
</evidence>
<keyword evidence="7" id="KW-1185">Reference proteome</keyword>
<feature type="repeat" description="WD" evidence="4">
    <location>
        <begin position="420"/>
        <end position="456"/>
    </location>
</feature>
<dbReference type="GO" id="GO:0016226">
    <property type="term" value="P:iron-sulfur cluster assembly"/>
    <property type="evidence" value="ECO:0007669"/>
    <property type="project" value="UniProtKB-UniRule"/>
</dbReference>
<feature type="repeat" description="WD" evidence="4">
    <location>
        <begin position="229"/>
        <end position="267"/>
    </location>
</feature>
<comment type="function">
    <text evidence="3">Essential component of the cytosolic iron-sulfur (Fe/S) protein assembly machinery. Required for the maturation of extramitochondrial Fe/S proteins.</text>
</comment>
<comment type="similarity">
    <text evidence="3">Belongs to the WD repeat CIA1 family.</text>
</comment>
<dbReference type="EMBL" id="JATAAI010000005">
    <property type="protein sequence ID" value="KAK1745684.1"/>
    <property type="molecule type" value="Genomic_DNA"/>
</dbReference>
<evidence type="ECO:0000256" key="4">
    <source>
        <dbReference type="PROSITE-ProRule" id="PRU00221"/>
    </source>
</evidence>
<evidence type="ECO:0000313" key="7">
    <source>
        <dbReference type="Proteomes" id="UP001224775"/>
    </source>
</evidence>
<protein>
    <recommendedName>
        <fullName evidence="3">Probable cytosolic iron-sulfur protein assembly protein CIAO1 homolog</fullName>
    </recommendedName>
</protein>
<dbReference type="InterPro" id="IPR028608">
    <property type="entry name" value="CIAO1/Cia1"/>
</dbReference>
<dbReference type="InterPro" id="IPR001680">
    <property type="entry name" value="WD40_rpt"/>
</dbReference>
<dbReference type="Pfam" id="PF00400">
    <property type="entry name" value="WD40"/>
    <property type="match status" value="5"/>
</dbReference>
<dbReference type="SMART" id="SM00320">
    <property type="entry name" value="WD40"/>
    <property type="match status" value="7"/>
</dbReference>
<dbReference type="PANTHER" id="PTHR19920:SF0">
    <property type="entry name" value="CYTOSOLIC IRON-SULFUR PROTEIN ASSEMBLY PROTEIN CIAO1-RELATED"/>
    <property type="match status" value="1"/>
</dbReference>
<feature type="repeat" description="WD" evidence="4">
    <location>
        <begin position="84"/>
        <end position="122"/>
    </location>
</feature>
<dbReference type="Proteomes" id="UP001224775">
    <property type="component" value="Unassembled WGS sequence"/>
</dbReference>
<name>A0AAD8YHL4_9STRA</name>
<dbReference type="PROSITE" id="PS50294">
    <property type="entry name" value="WD_REPEATS_REGION"/>
    <property type="match status" value="4"/>
</dbReference>
<reference evidence="6" key="1">
    <citation type="submission" date="2023-06" db="EMBL/GenBank/DDBJ databases">
        <title>Survivors Of The Sea: Transcriptome response of Skeletonema marinoi to long-term dormancy.</title>
        <authorList>
            <person name="Pinder M.I.M."/>
            <person name="Kourtchenko O."/>
            <person name="Robertson E.K."/>
            <person name="Larsson T."/>
            <person name="Maumus F."/>
            <person name="Osuna-Cruz C.M."/>
            <person name="Vancaester E."/>
            <person name="Stenow R."/>
            <person name="Vandepoele K."/>
            <person name="Ploug H."/>
            <person name="Bruchert V."/>
            <person name="Godhe A."/>
            <person name="Topel M."/>
        </authorList>
    </citation>
    <scope>NUCLEOTIDE SEQUENCE</scope>
    <source>
        <strain evidence="6">R05AC</strain>
    </source>
</reference>
<evidence type="ECO:0000256" key="2">
    <source>
        <dbReference type="ARBA" id="ARBA00022737"/>
    </source>
</evidence>
<proteinExistence type="inferred from homology"/>
<dbReference type="GO" id="GO:0097361">
    <property type="term" value="C:cytosolic [4Fe-4S] assembly targeting complex"/>
    <property type="evidence" value="ECO:0007669"/>
    <property type="project" value="InterPro"/>
</dbReference>
<keyword evidence="2" id="KW-0677">Repeat</keyword>
<evidence type="ECO:0000256" key="3">
    <source>
        <dbReference type="HAMAP-Rule" id="MF_03037"/>
    </source>
</evidence>
<dbReference type="AlphaFoldDB" id="A0AAD8YHL4"/>
<comment type="caution">
    <text evidence="6">The sequence shown here is derived from an EMBL/GenBank/DDBJ whole genome shotgun (WGS) entry which is preliminary data.</text>
</comment>
<dbReference type="Gene3D" id="2.130.10.10">
    <property type="entry name" value="YVTN repeat-like/Quinoprotein amine dehydrogenase"/>
    <property type="match status" value="1"/>
</dbReference>
<feature type="repeat" description="WD" evidence="4">
    <location>
        <begin position="302"/>
        <end position="340"/>
    </location>
</feature>
<evidence type="ECO:0000313" key="6">
    <source>
        <dbReference type="EMBL" id="KAK1745684.1"/>
    </source>
</evidence>
<feature type="repeat" description="WD" evidence="4">
    <location>
        <begin position="167"/>
        <end position="199"/>
    </location>
</feature>
<dbReference type="HAMAP" id="MF_03037">
    <property type="entry name" value="ciao1"/>
    <property type="match status" value="1"/>
</dbReference>